<feature type="transmembrane region" description="Helical" evidence="8">
    <location>
        <begin position="370"/>
        <end position="389"/>
    </location>
</feature>
<evidence type="ECO:0000256" key="3">
    <source>
        <dbReference type="ARBA" id="ARBA00007168"/>
    </source>
</evidence>
<keyword evidence="11" id="KW-1185">Reference proteome</keyword>
<dbReference type="PANTHER" id="PTHR12385">
    <property type="entry name" value="CHOLINE TRANSPORTER-LIKE (SLC FAMILY 44)"/>
    <property type="match status" value="1"/>
</dbReference>
<comment type="subcellular location">
    <subcellularLocation>
        <location evidence="2 8">Cell membrane</location>
        <topology evidence="2 8">Multi-pass membrane protein</topology>
    </subcellularLocation>
</comment>
<evidence type="ECO:0000256" key="9">
    <source>
        <dbReference type="SAM" id="MobiDB-lite"/>
    </source>
</evidence>
<dbReference type="Pfam" id="PF04515">
    <property type="entry name" value="Choline_transpo"/>
    <property type="match status" value="1"/>
</dbReference>
<evidence type="ECO:0000256" key="2">
    <source>
        <dbReference type="ARBA" id="ARBA00004651"/>
    </source>
</evidence>
<evidence type="ECO:0000313" key="11">
    <source>
        <dbReference type="Proteomes" id="UP000094236"/>
    </source>
</evidence>
<feature type="transmembrane region" description="Helical" evidence="8">
    <location>
        <begin position="329"/>
        <end position="349"/>
    </location>
</feature>
<reference evidence="11" key="1">
    <citation type="submission" date="2016-05" db="EMBL/GenBank/DDBJ databases">
        <title>Comparative genomics of biotechnologically important yeasts.</title>
        <authorList>
            <consortium name="DOE Joint Genome Institute"/>
            <person name="Riley R."/>
            <person name="Haridas S."/>
            <person name="Wolfe K.H."/>
            <person name="Lopes M.R."/>
            <person name="Hittinger C.T."/>
            <person name="Goker M."/>
            <person name="Salamov A."/>
            <person name="Wisecaver J."/>
            <person name="Long T.M."/>
            <person name="Aerts A.L."/>
            <person name="Barry K."/>
            <person name="Choi C."/>
            <person name="Clum A."/>
            <person name="Coughlan A.Y."/>
            <person name="Deshpande S."/>
            <person name="Douglass A.P."/>
            <person name="Hanson S.J."/>
            <person name="Klenk H.-P."/>
            <person name="Labutti K."/>
            <person name="Lapidus A."/>
            <person name="Lindquist E."/>
            <person name="Lipzen A."/>
            <person name="Meier-Kolthoff J.P."/>
            <person name="Ohm R.A."/>
            <person name="Otillar R.P."/>
            <person name="Pangilinan J."/>
            <person name="Peng Y."/>
            <person name="Rokas A."/>
            <person name="Rosa C.A."/>
            <person name="Scheuner C."/>
            <person name="Sibirny A.A."/>
            <person name="Slot J.C."/>
            <person name="Stielow J.B."/>
            <person name="Sun H."/>
            <person name="Kurtzman C.P."/>
            <person name="Blackwell M."/>
            <person name="Grigoriev I.V."/>
            <person name="Jeffries T.W."/>
        </authorList>
    </citation>
    <scope>NUCLEOTIDE SEQUENCE [LARGE SCALE GENOMIC DNA]</scope>
    <source>
        <strain evidence="11">NRRL Y-2460</strain>
    </source>
</reference>
<feature type="transmembrane region" description="Helical" evidence="8">
    <location>
        <begin position="156"/>
        <end position="175"/>
    </location>
</feature>
<dbReference type="AlphaFoldDB" id="A0A1E4TVK8"/>
<name>A0A1E4TVK8_PACTA</name>
<keyword evidence="5 8" id="KW-0812">Transmembrane</keyword>
<evidence type="ECO:0000256" key="1">
    <source>
        <dbReference type="ARBA" id="ARBA00002957"/>
    </source>
</evidence>
<sequence>MSQNASSPPPTYQPQPHPGYDQSSSHDSSNNTFNKQQQENDIERNDEKRPDGSFDTYKPQPSENFDDSFKVAKPWFNDWPFTILFTATLAGFICVAVITIKEYSENYGFQGSSIYNSGNDFSLNSNTIILFAFVIAISMVLSFLSILWARLSPRSYIITALICNVIFGIGTAIAYFVMHYYSAAIVFLVITLINIWCYWSMRSRIPFSCTVLTIIIDVMKWHPTTLLISVIGLIVSGMFSALFSVTVVATYIKYQPNSNNPSCTSGSCSKSKLIGILVFVFFAGYYISEVIKNVIHVTISGVYGTWYYLSKSDQGVPRFPALGAFRRAMTYSFGPICFGSLIVALVQLLKQFIQIMRQNAMNNNDMCGSITAVCFECIIYIVDWALRYFNQYAYSYVALYGKSYLRSAKDTWQILRYKGIDALCNDCLIGTSLSMISMFVAYVASLFAYLYLKCTKPEYNSDGGFYAPVVAYTFVVSMQISNITNSVIRSGVTTFFVALAKDPEVFMLSYRDKFDEVLQNYPNVLEKITADN</sequence>
<accession>A0A1E4TVK8</accession>
<dbReference type="InterPro" id="IPR007603">
    <property type="entry name" value="Choline_transptr-like"/>
</dbReference>
<protein>
    <recommendedName>
        <fullName evidence="4 8">Protein PNS1</fullName>
    </recommendedName>
</protein>
<evidence type="ECO:0000256" key="6">
    <source>
        <dbReference type="ARBA" id="ARBA00022989"/>
    </source>
</evidence>
<feature type="transmembrane region" description="Helical" evidence="8">
    <location>
        <begin position="272"/>
        <end position="288"/>
    </location>
</feature>
<dbReference type="STRING" id="669874.A0A1E4TVK8"/>
<evidence type="ECO:0000256" key="5">
    <source>
        <dbReference type="ARBA" id="ARBA00022692"/>
    </source>
</evidence>
<comment type="similarity">
    <text evidence="3 8">Belongs to the CTL (choline transporter-like) family.</text>
</comment>
<evidence type="ECO:0000256" key="8">
    <source>
        <dbReference type="RuleBase" id="RU368066"/>
    </source>
</evidence>
<keyword evidence="6 8" id="KW-1133">Transmembrane helix</keyword>
<feature type="transmembrane region" description="Helical" evidence="8">
    <location>
        <begin position="433"/>
        <end position="452"/>
    </location>
</feature>
<dbReference type="EMBL" id="KV454013">
    <property type="protein sequence ID" value="ODV95790.1"/>
    <property type="molecule type" value="Genomic_DNA"/>
</dbReference>
<dbReference type="Proteomes" id="UP000094236">
    <property type="component" value="Unassembled WGS sequence"/>
</dbReference>
<feature type="transmembrane region" description="Helical" evidence="8">
    <location>
        <begin position="226"/>
        <end position="252"/>
    </location>
</feature>
<evidence type="ECO:0000256" key="4">
    <source>
        <dbReference type="ARBA" id="ARBA00015388"/>
    </source>
</evidence>
<feature type="region of interest" description="Disordered" evidence="9">
    <location>
        <begin position="1"/>
        <end position="61"/>
    </location>
</feature>
<keyword evidence="7 8" id="KW-0472">Membrane</keyword>
<dbReference type="GO" id="GO:0022857">
    <property type="term" value="F:transmembrane transporter activity"/>
    <property type="evidence" value="ECO:0007669"/>
    <property type="project" value="UniProtKB-UniRule"/>
</dbReference>
<evidence type="ECO:0000256" key="7">
    <source>
        <dbReference type="ARBA" id="ARBA00023136"/>
    </source>
</evidence>
<feature type="compositionally biased region" description="Basic and acidic residues" evidence="9">
    <location>
        <begin position="41"/>
        <end position="52"/>
    </location>
</feature>
<organism evidence="10 11">
    <name type="scientific">Pachysolen tannophilus NRRL Y-2460</name>
    <dbReference type="NCBI Taxonomy" id="669874"/>
    <lineage>
        <taxon>Eukaryota</taxon>
        <taxon>Fungi</taxon>
        <taxon>Dikarya</taxon>
        <taxon>Ascomycota</taxon>
        <taxon>Saccharomycotina</taxon>
        <taxon>Pichiomycetes</taxon>
        <taxon>Pachysolenaceae</taxon>
        <taxon>Pachysolen</taxon>
    </lineage>
</organism>
<evidence type="ECO:0000313" key="10">
    <source>
        <dbReference type="EMBL" id="ODV95790.1"/>
    </source>
</evidence>
<feature type="compositionally biased region" description="Pro residues" evidence="9">
    <location>
        <begin position="7"/>
        <end position="17"/>
    </location>
</feature>
<dbReference type="GO" id="GO:0005886">
    <property type="term" value="C:plasma membrane"/>
    <property type="evidence" value="ECO:0007669"/>
    <property type="project" value="UniProtKB-SubCell"/>
</dbReference>
<dbReference type="OrthoDB" id="44736at2759"/>
<comment type="function">
    <text evidence="1 8">Probably involved in transport through the plasma membrane.</text>
</comment>
<feature type="transmembrane region" description="Helical" evidence="8">
    <location>
        <begin position="128"/>
        <end position="149"/>
    </location>
</feature>
<feature type="compositionally biased region" description="Polar residues" evidence="9">
    <location>
        <begin position="21"/>
        <end position="39"/>
    </location>
</feature>
<feature type="transmembrane region" description="Helical" evidence="8">
    <location>
        <begin position="293"/>
        <end position="309"/>
    </location>
</feature>
<feature type="transmembrane region" description="Helical" evidence="8">
    <location>
        <begin position="79"/>
        <end position="100"/>
    </location>
</feature>
<gene>
    <name evidence="10" type="ORF">PACTADRAFT_2101</name>
</gene>
<dbReference type="PANTHER" id="PTHR12385:SF4">
    <property type="entry name" value="PROTEIN PNS1"/>
    <property type="match status" value="1"/>
</dbReference>
<proteinExistence type="inferred from homology"/>
<feature type="transmembrane region" description="Helical" evidence="8">
    <location>
        <begin position="181"/>
        <end position="199"/>
    </location>
</feature>